<name>A0ACA9SCI3_9GLOM</name>
<proteinExistence type="predicted"/>
<reference evidence="1" key="1">
    <citation type="submission" date="2021-06" db="EMBL/GenBank/DDBJ databases">
        <authorList>
            <person name="Kallberg Y."/>
            <person name="Tangrot J."/>
            <person name="Rosling A."/>
        </authorList>
    </citation>
    <scope>NUCLEOTIDE SEQUENCE</scope>
    <source>
        <strain evidence="1">MA461A</strain>
    </source>
</reference>
<protein>
    <submittedName>
        <fullName evidence="1">7236_t:CDS:1</fullName>
    </submittedName>
</protein>
<feature type="non-terminal residue" evidence="1">
    <location>
        <position position="289"/>
    </location>
</feature>
<gene>
    <name evidence="1" type="ORF">RPERSI_LOCUS28449</name>
</gene>
<keyword evidence="2" id="KW-1185">Reference proteome</keyword>
<sequence length="289" mass="33640">NNNMDTNYSDYITPTSYDYYGTGTQSEKSKYVYYINVSTGDNVASFAKNKTIYERLEGCDSEEQQELHSKEIKRMITYYDSLSEDLIKKNSVIRKPDSSERFRFTRDVEVIASNETGEGDMNSNDKPSDILPMALLTFSDTLESIETNPLLERYGGNKCYWVHIKHPMSAIYFTREVNYMDFFGCNSKNGRELKYTDTIENIHAQLKKHDSVIKGNINFYEQKNDIDKATLAFFKERYAFVPDPTWLSNHKKTKKYTKKSLVGTNINTLVSNRPSKYTREIVDIENKRE</sequence>
<dbReference type="EMBL" id="CAJVQC010103701">
    <property type="protein sequence ID" value="CAG8832423.1"/>
    <property type="molecule type" value="Genomic_DNA"/>
</dbReference>
<evidence type="ECO:0000313" key="1">
    <source>
        <dbReference type="EMBL" id="CAG8832423.1"/>
    </source>
</evidence>
<organism evidence="1 2">
    <name type="scientific">Racocetra persica</name>
    <dbReference type="NCBI Taxonomy" id="160502"/>
    <lineage>
        <taxon>Eukaryota</taxon>
        <taxon>Fungi</taxon>
        <taxon>Fungi incertae sedis</taxon>
        <taxon>Mucoromycota</taxon>
        <taxon>Glomeromycotina</taxon>
        <taxon>Glomeromycetes</taxon>
        <taxon>Diversisporales</taxon>
        <taxon>Gigasporaceae</taxon>
        <taxon>Racocetra</taxon>
    </lineage>
</organism>
<comment type="caution">
    <text evidence="1">The sequence shown here is derived from an EMBL/GenBank/DDBJ whole genome shotgun (WGS) entry which is preliminary data.</text>
</comment>
<accession>A0ACA9SCI3</accession>
<evidence type="ECO:0000313" key="2">
    <source>
        <dbReference type="Proteomes" id="UP000789920"/>
    </source>
</evidence>
<feature type="non-terminal residue" evidence="1">
    <location>
        <position position="1"/>
    </location>
</feature>
<dbReference type="Proteomes" id="UP000789920">
    <property type="component" value="Unassembled WGS sequence"/>
</dbReference>